<sequence length="45" mass="5524">MSKEKHDDKYPDLFFTELKKESEKISEFAKRQKELKQKHIQSTLR</sequence>
<evidence type="ECO:0000313" key="2">
    <source>
        <dbReference type="Proteomes" id="UP000655759"/>
    </source>
</evidence>
<dbReference type="RefSeq" id="WP_205099708.1">
    <property type="nucleotide sequence ID" value="NZ_CAJNAQ010000005.1"/>
</dbReference>
<gene>
    <name evidence="1" type="ORF">NUZ5A_50626</name>
</gene>
<reference evidence="1" key="1">
    <citation type="submission" date="2021-02" db="EMBL/GenBank/DDBJ databases">
        <authorList>
            <person name="Han P."/>
        </authorList>
    </citation>
    <scope>NUCLEOTIDE SEQUENCE</scope>
    <source>
        <strain evidence="1">Candidatus Nitrosotenuis uzonensis 5A</strain>
    </source>
</reference>
<evidence type="ECO:0000313" key="1">
    <source>
        <dbReference type="EMBL" id="CAE6497066.1"/>
    </source>
</evidence>
<protein>
    <submittedName>
        <fullName evidence="1">Uncharacterized protein</fullName>
    </submittedName>
</protein>
<proteinExistence type="predicted"/>
<dbReference type="EMBL" id="CAJNAQ010000005">
    <property type="protein sequence ID" value="CAE6497066.1"/>
    <property type="molecule type" value="Genomic_DNA"/>
</dbReference>
<dbReference type="AlphaFoldDB" id="A0A812F2B6"/>
<accession>A0A812F2B6</accession>
<dbReference type="Proteomes" id="UP000655759">
    <property type="component" value="Unassembled WGS sequence"/>
</dbReference>
<comment type="caution">
    <text evidence="1">The sequence shown here is derived from an EMBL/GenBank/DDBJ whole genome shotgun (WGS) entry which is preliminary data.</text>
</comment>
<organism evidence="1 2">
    <name type="scientific">Candidatus Nitrosotenuis uzonensis</name>
    <dbReference type="NCBI Taxonomy" id="1407055"/>
    <lineage>
        <taxon>Archaea</taxon>
        <taxon>Nitrososphaerota</taxon>
        <taxon>Candidatus Nitrosotenuis</taxon>
    </lineage>
</organism>
<name>A0A812F2B6_9ARCH</name>